<feature type="compositionally biased region" description="Basic and acidic residues" evidence="1">
    <location>
        <begin position="176"/>
        <end position="187"/>
    </location>
</feature>
<protein>
    <submittedName>
        <fullName evidence="2">Uncharacterized protein</fullName>
    </submittedName>
</protein>
<keyword evidence="3" id="KW-1185">Reference proteome</keyword>
<name>A0A316VTM7_9BASI</name>
<dbReference type="InParanoid" id="A0A316VTM7"/>
<dbReference type="GeneID" id="37038181"/>
<evidence type="ECO:0000313" key="3">
    <source>
        <dbReference type="Proteomes" id="UP000245783"/>
    </source>
</evidence>
<evidence type="ECO:0000313" key="2">
    <source>
        <dbReference type="EMBL" id="PWN40852.1"/>
    </source>
</evidence>
<dbReference type="Proteomes" id="UP000245783">
    <property type="component" value="Unassembled WGS sequence"/>
</dbReference>
<feature type="compositionally biased region" description="Basic and acidic residues" evidence="1">
    <location>
        <begin position="415"/>
        <end position="431"/>
    </location>
</feature>
<feature type="region of interest" description="Disordered" evidence="1">
    <location>
        <begin position="174"/>
        <end position="198"/>
    </location>
</feature>
<feature type="region of interest" description="Disordered" evidence="1">
    <location>
        <begin position="411"/>
        <end position="450"/>
    </location>
</feature>
<dbReference type="STRING" id="1522189.A0A316VTM7"/>
<proteinExistence type="predicted"/>
<accession>A0A316VTM7</accession>
<dbReference type="AlphaFoldDB" id="A0A316VTM7"/>
<dbReference type="EMBL" id="KZ819405">
    <property type="protein sequence ID" value="PWN40852.1"/>
    <property type="molecule type" value="Genomic_DNA"/>
</dbReference>
<dbReference type="RefSeq" id="XP_025368012.1">
    <property type="nucleotide sequence ID" value="XM_025516311.1"/>
</dbReference>
<organism evidence="2 3">
    <name type="scientific">Ceraceosorus guamensis</name>
    <dbReference type="NCBI Taxonomy" id="1522189"/>
    <lineage>
        <taxon>Eukaryota</taxon>
        <taxon>Fungi</taxon>
        <taxon>Dikarya</taxon>
        <taxon>Basidiomycota</taxon>
        <taxon>Ustilaginomycotina</taxon>
        <taxon>Exobasidiomycetes</taxon>
        <taxon>Ceraceosorales</taxon>
        <taxon>Ceraceosoraceae</taxon>
        <taxon>Ceraceosorus</taxon>
    </lineage>
</organism>
<evidence type="ECO:0000256" key="1">
    <source>
        <dbReference type="SAM" id="MobiDB-lite"/>
    </source>
</evidence>
<gene>
    <name evidence="2" type="ORF">IE81DRAFT_348868</name>
</gene>
<reference evidence="2 3" key="1">
    <citation type="journal article" date="2018" name="Mol. Biol. Evol.">
        <title>Broad Genomic Sampling Reveals a Smut Pathogenic Ancestry of the Fungal Clade Ustilaginomycotina.</title>
        <authorList>
            <person name="Kijpornyongpan T."/>
            <person name="Mondo S.J."/>
            <person name="Barry K."/>
            <person name="Sandor L."/>
            <person name="Lee J."/>
            <person name="Lipzen A."/>
            <person name="Pangilinan J."/>
            <person name="LaButti K."/>
            <person name="Hainaut M."/>
            <person name="Henrissat B."/>
            <person name="Grigoriev I.V."/>
            <person name="Spatafora J.W."/>
            <person name="Aime M.C."/>
        </authorList>
    </citation>
    <scope>NUCLEOTIDE SEQUENCE [LARGE SCALE GENOMIC DNA]</scope>
    <source>
        <strain evidence="2 3">MCA 4658</strain>
    </source>
</reference>
<dbReference type="OrthoDB" id="10582604at2759"/>
<sequence length="450" mass="51314">MDLISEDWVQDHVQEFKSIQMDASWSPDAVKVLVDEVQQGFHLQKAELLEQFDHLQAQVEASKAMAISQEKRVLQQDKEELKVVNDAKKEADQALTTLQDERAREAKALTQACKQIDLKVEKVSTLNADKERLQQELSASKAREEQLVANKQAQESHVERVHTSVEALQKQVNTLQREKAEAQRQGEDAAGQAQDKDQEILRLQERATKLSEEHRRKLKDMNDNIERDMDNGAKRLEGKMSRLQGELNAQKAEFDQQTRELDAMREDMLNLKGVHAGKERQSKPAHNAELGALDDENRLLQQAVGRKEPAIAKLEVAAANKETQHKHNLTLQMSGNEGTQGRLEAAQRQISLKWKQRRRLLPCKQKMSATVGWMRTSRGEMEAWRATEQQLQQWVSIKDNCIQHLEGEAAQSNERVQRLEGKAMQSKDSKTQWEQQTEEAALQIKGPQAG</sequence>